<dbReference type="EMBL" id="LSRX01000733">
    <property type="protein sequence ID" value="OLP89991.1"/>
    <property type="molecule type" value="Genomic_DNA"/>
</dbReference>
<evidence type="ECO:0000256" key="2">
    <source>
        <dbReference type="SAM" id="MobiDB-lite"/>
    </source>
</evidence>
<dbReference type="Gene3D" id="4.10.60.10">
    <property type="entry name" value="Zinc finger, CCHC-type"/>
    <property type="match status" value="1"/>
</dbReference>
<dbReference type="Pfam" id="PF00188">
    <property type="entry name" value="CAP"/>
    <property type="match status" value="1"/>
</dbReference>
<organism evidence="4 5">
    <name type="scientific">Symbiodinium microadriaticum</name>
    <name type="common">Dinoflagellate</name>
    <name type="synonym">Zooxanthella microadriatica</name>
    <dbReference type="NCBI Taxonomy" id="2951"/>
    <lineage>
        <taxon>Eukaryota</taxon>
        <taxon>Sar</taxon>
        <taxon>Alveolata</taxon>
        <taxon>Dinophyceae</taxon>
        <taxon>Suessiales</taxon>
        <taxon>Symbiodiniaceae</taxon>
        <taxon>Symbiodinium</taxon>
    </lineage>
</organism>
<dbReference type="InterPro" id="IPR014044">
    <property type="entry name" value="CAP_dom"/>
</dbReference>
<dbReference type="GO" id="GO:0003676">
    <property type="term" value="F:nucleic acid binding"/>
    <property type="evidence" value="ECO:0007669"/>
    <property type="project" value="InterPro"/>
</dbReference>
<feature type="region of interest" description="Disordered" evidence="2">
    <location>
        <begin position="844"/>
        <end position="911"/>
    </location>
</feature>
<gene>
    <name evidence="4" type="ORF">AK812_SmicGene28499</name>
</gene>
<dbReference type="SMART" id="SM00343">
    <property type="entry name" value="ZnF_C2HC"/>
    <property type="match status" value="1"/>
</dbReference>
<dbReference type="SUPFAM" id="SSF57756">
    <property type="entry name" value="Retrovirus zinc finger-like domains"/>
    <property type="match status" value="1"/>
</dbReference>
<evidence type="ECO:0000256" key="1">
    <source>
        <dbReference type="PROSITE-ProRule" id="PRU00047"/>
    </source>
</evidence>
<feature type="compositionally biased region" description="Low complexity" evidence="2">
    <location>
        <begin position="489"/>
        <end position="504"/>
    </location>
</feature>
<feature type="region of interest" description="Disordered" evidence="2">
    <location>
        <begin position="488"/>
        <end position="532"/>
    </location>
</feature>
<feature type="region of interest" description="Disordered" evidence="2">
    <location>
        <begin position="578"/>
        <end position="608"/>
    </location>
</feature>
<dbReference type="GO" id="GO:0008270">
    <property type="term" value="F:zinc ion binding"/>
    <property type="evidence" value="ECO:0007669"/>
    <property type="project" value="UniProtKB-KW"/>
</dbReference>
<dbReference type="SUPFAM" id="SSF55797">
    <property type="entry name" value="PR-1-like"/>
    <property type="match status" value="1"/>
</dbReference>
<evidence type="ECO:0000259" key="3">
    <source>
        <dbReference type="PROSITE" id="PS50158"/>
    </source>
</evidence>
<feature type="region of interest" description="Disordered" evidence="2">
    <location>
        <begin position="933"/>
        <end position="983"/>
    </location>
</feature>
<dbReference type="Proteomes" id="UP000186817">
    <property type="component" value="Unassembled WGS sequence"/>
</dbReference>
<keyword evidence="1" id="KW-0863">Zinc-finger</keyword>
<feature type="compositionally biased region" description="Low complexity" evidence="2">
    <location>
        <begin position="578"/>
        <end position="600"/>
    </location>
</feature>
<evidence type="ECO:0000313" key="4">
    <source>
        <dbReference type="EMBL" id="OLP89991.1"/>
    </source>
</evidence>
<keyword evidence="1" id="KW-0862">Zinc</keyword>
<protein>
    <recommendedName>
        <fullName evidence="3">CCHC-type domain-containing protein</fullName>
    </recommendedName>
</protein>
<feature type="compositionally biased region" description="Basic and acidic residues" evidence="2">
    <location>
        <begin position="852"/>
        <end position="891"/>
    </location>
</feature>
<dbReference type="AlphaFoldDB" id="A0A1Q9D480"/>
<dbReference type="OrthoDB" id="447778at2759"/>
<feature type="compositionally biased region" description="Polar residues" evidence="2">
    <location>
        <begin position="505"/>
        <end position="532"/>
    </location>
</feature>
<feature type="domain" description="CCHC-type" evidence="3">
    <location>
        <begin position="912"/>
        <end position="926"/>
    </location>
</feature>
<keyword evidence="1" id="KW-0479">Metal-binding</keyword>
<dbReference type="InterPro" id="IPR035940">
    <property type="entry name" value="CAP_sf"/>
</dbReference>
<proteinExistence type="predicted"/>
<evidence type="ECO:0000313" key="5">
    <source>
        <dbReference type="Proteomes" id="UP000186817"/>
    </source>
</evidence>
<comment type="caution">
    <text evidence="4">The sequence shown here is derived from an EMBL/GenBank/DDBJ whole genome shotgun (WGS) entry which is preliminary data.</text>
</comment>
<dbReference type="PROSITE" id="PS50158">
    <property type="entry name" value="ZF_CCHC"/>
    <property type="match status" value="1"/>
</dbReference>
<dbReference type="Pfam" id="PF00098">
    <property type="entry name" value="zf-CCHC"/>
    <property type="match status" value="1"/>
</dbReference>
<reference evidence="4 5" key="1">
    <citation type="submission" date="2016-02" db="EMBL/GenBank/DDBJ databases">
        <title>Genome analysis of coral dinoflagellate symbionts highlights evolutionary adaptations to a symbiotic lifestyle.</title>
        <authorList>
            <person name="Aranda M."/>
            <person name="Li Y."/>
            <person name="Liew Y.J."/>
            <person name="Baumgarten S."/>
            <person name="Simakov O."/>
            <person name="Wilson M."/>
            <person name="Piel J."/>
            <person name="Ashoor H."/>
            <person name="Bougouffa S."/>
            <person name="Bajic V.B."/>
            <person name="Ryu T."/>
            <person name="Ravasi T."/>
            <person name="Bayer T."/>
            <person name="Micklem G."/>
            <person name="Kim H."/>
            <person name="Bhak J."/>
            <person name="Lajeunesse T.C."/>
            <person name="Voolstra C.R."/>
        </authorList>
    </citation>
    <scope>NUCLEOTIDE SEQUENCE [LARGE SCALE GENOMIC DNA]</scope>
    <source>
        <strain evidence="4 5">CCMP2467</strain>
    </source>
</reference>
<keyword evidence="5" id="KW-1185">Reference proteome</keyword>
<feature type="compositionally biased region" description="Low complexity" evidence="2">
    <location>
        <begin position="949"/>
        <end position="964"/>
    </location>
</feature>
<accession>A0A1Q9D480</accession>
<dbReference type="InterPro" id="IPR001878">
    <property type="entry name" value="Znf_CCHC"/>
</dbReference>
<dbReference type="Gene3D" id="3.40.33.10">
    <property type="entry name" value="CAP"/>
    <property type="match status" value="1"/>
</dbReference>
<name>A0A1Q9D480_SYMMI</name>
<dbReference type="InterPro" id="IPR036875">
    <property type="entry name" value="Znf_CCHC_sf"/>
</dbReference>
<sequence>MRVPTPPVQVALTQFVSQASAGFEATDRVEVEIWVAPVWVRRSFDQALAWQVVEELQDMGRWTSPESAVSSAVAIAEPICTSVCVRTRKSAEGVAEGSTKNRTEAAIPSSMRLAFHANGRPFDVGDVGDCIPGRISLDLLLLLSQPGLTDADDIWRVLLATSATYVLGTSGQSVRFPVFDAETEDLLGLAEQHVGNLSRSLKKLHSSRDEAGEELVLCPPSPHLIRFLTFFRGSFNSMDAVSAWYSEVKDCGPMPGCEKHSTGVVGHFTAMIWQGAKSIGCMSNHHHLKACRYKAQDFLSCNTPNFGGDPSFVKNVYPRVKSFAQCKAEVQNCGLPVFGGRDGLDAITGLAASAGGIPGFHLASMSVGLPLMAVVGASLVGLLFFKLRRHQPQGSSAAALSLTSGDRDLELEQMLTDVQGTGGIILEGGHAQEVLTIITTFLWCPGHLLRHHVMDDILTTFLQVVMASHGPGGVAARVGFCDKSARPFASGSQAPAAPQAGQAQYFNTGTPPQSSTMPTLPQEPPANQGSLDTNTVNLFRQMMQAQDEQIRAQASQVQQLTELVKNLALAGAQTSAQAASGSGPATAEQAAAASSGDSSGPTPMDVDTGIRSRRAENYIPSLPQLNFASMTTRHAEIRVWSSYRDELTSWLCLLDDRFADELQEAEQSAVPVEQSKLDVGKAARSSKLWFLLKQSMSKFQRAQDLIRLIEIQQRGASAGYEFWRMLNKELSVRSRVEGQALREQALNLYPPKYLKRPLDVMRWYMTELMKYESQVTSRFPELKIHEQEAVLGVLKHLDEDAKRYLLLHQTTSGLDAMLRGLQFYDEQLRVLSFQKEHQHGGYLNAFGAGKGDNPKGKKGDKDKKGKGKGDGKDKKGKGKDGKDKPKGKDRGGGAASSSAPRAKSKAKKTDVCHNCGGKGHWARDCPVKQASAVSHHEGSGATTGGAAGSSGNDAGNAASAAKAAPKPPSNQPTTKGNAEKGAGKGVRTFLEGAYFAMPSLALPFMQPEDKVYWLLDSGSSYHVVSKQTLETGHVKILSKRKMPKTVCQTATGDLVEVGSDTHATIEVNFLTTRPLEKQGDVLSTFACTCRLEAIVSDQIRHNLINLNLLCWKGWKPTLYEGLLTAEQKGITLYPHLYGDCTWLESVVR</sequence>